<protein>
    <submittedName>
        <fullName evidence="3">PIN domain-containing protein</fullName>
    </submittedName>
</protein>
<dbReference type="InterPro" id="IPR002716">
    <property type="entry name" value="PIN_dom"/>
</dbReference>
<dbReference type="RefSeq" id="WP_345369156.1">
    <property type="nucleotide sequence ID" value="NZ_BAABJX010000013.1"/>
</dbReference>
<name>A0ABP9D361_9BACT</name>
<dbReference type="Proteomes" id="UP001500298">
    <property type="component" value="Unassembled WGS sequence"/>
</dbReference>
<proteinExistence type="predicted"/>
<gene>
    <name evidence="3" type="ORF">GCM10023331_06500</name>
</gene>
<dbReference type="Pfam" id="PF13470">
    <property type="entry name" value="PIN_3"/>
    <property type="match status" value="1"/>
</dbReference>
<keyword evidence="4" id="KW-1185">Reference proteome</keyword>
<feature type="domain" description="PIN" evidence="1">
    <location>
        <begin position="8"/>
        <end position="118"/>
    </location>
</feature>
<comment type="caution">
    <text evidence="3">The sequence shown here is derived from an EMBL/GenBank/DDBJ whole genome shotgun (WGS) entry which is preliminary data.</text>
</comment>
<dbReference type="EMBL" id="BAABJX010000013">
    <property type="protein sequence ID" value="GAA4824710.1"/>
    <property type="molecule type" value="Genomic_DNA"/>
</dbReference>
<dbReference type="InterPro" id="IPR058652">
    <property type="entry name" value="VapC50_C"/>
</dbReference>
<evidence type="ECO:0000259" key="2">
    <source>
        <dbReference type="Pfam" id="PF26343"/>
    </source>
</evidence>
<dbReference type="Pfam" id="PF26343">
    <property type="entry name" value="VapC50_C"/>
    <property type="match status" value="1"/>
</dbReference>
<evidence type="ECO:0000313" key="3">
    <source>
        <dbReference type="EMBL" id="GAA4824710.1"/>
    </source>
</evidence>
<organism evidence="3 4">
    <name type="scientific">Algivirga pacifica</name>
    <dbReference type="NCBI Taxonomy" id="1162670"/>
    <lineage>
        <taxon>Bacteria</taxon>
        <taxon>Pseudomonadati</taxon>
        <taxon>Bacteroidota</taxon>
        <taxon>Cytophagia</taxon>
        <taxon>Cytophagales</taxon>
        <taxon>Flammeovirgaceae</taxon>
        <taxon>Algivirga</taxon>
    </lineage>
</organism>
<evidence type="ECO:0000313" key="4">
    <source>
        <dbReference type="Proteomes" id="UP001500298"/>
    </source>
</evidence>
<reference evidence="4" key="1">
    <citation type="journal article" date="2019" name="Int. J. Syst. Evol. Microbiol.">
        <title>The Global Catalogue of Microorganisms (GCM) 10K type strain sequencing project: providing services to taxonomists for standard genome sequencing and annotation.</title>
        <authorList>
            <consortium name="The Broad Institute Genomics Platform"/>
            <consortium name="The Broad Institute Genome Sequencing Center for Infectious Disease"/>
            <person name="Wu L."/>
            <person name="Ma J."/>
        </authorList>
    </citation>
    <scope>NUCLEOTIDE SEQUENCE [LARGE SCALE GENOMIC DNA]</scope>
    <source>
        <strain evidence="4">JCM 18326</strain>
    </source>
</reference>
<feature type="domain" description="VapC50 C-terminal" evidence="2">
    <location>
        <begin position="136"/>
        <end position="190"/>
    </location>
</feature>
<evidence type="ECO:0000259" key="1">
    <source>
        <dbReference type="Pfam" id="PF13470"/>
    </source>
</evidence>
<accession>A0ABP9D361</accession>
<sequence length="193" mass="22414">MNKPIGAVLDACVLFPARLMDFMLCLGLEEELYDPYWSNKINEEWSRNKLNKVVQEKRSDAAKYFERRIVNMNKVFPAANCTTYEKHIEKLSATDEKDQHVLAVAIEEEADYLVTFNLKDFDPQECSLYGITPTHPDDFVLAMIERNKNAVIKALKRNHQMYKNPPEDLRETISHLAEKCQLRKSMNALEAML</sequence>